<dbReference type="AlphaFoldDB" id="A0A0C3CA30"/>
<dbReference type="InterPro" id="IPR032675">
    <property type="entry name" value="LRR_dom_sf"/>
</dbReference>
<dbReference type="Proteomes" id="UP000053424">
    <property type="component" value="Unassembled WGS sequence"/>
</dbReference>
<reference evidence="2" key="2">
    <citation type="submission" date="2015-01" db="EMBL/GenBank/DDBJ databases">
        <title>Evolutionary Origins and Diversification of the Mycorrhizal Mutualists.</title>
        <authorList>
            <consortium name="DOE Joint Genome Institute"/>
            <consortium name="Mycorrhizal Genomics Consortium"/>
            <person name="Kohler A."/>
            <person name="Kuo A."/>
            <person name="Nagy L.G."/>
            <person name="Floudas D."/>
            <person name="Copeland A."/>
            <person name="Barry K.W."/>
            <person name="Cichocki N."/>
            <person name="Veneault-Fourrey C."/>
            <person name="LaButti K."/>
            <person name="Lindquist E.A."/>
            <person name="Lipzen A."/>
            <person name="Lundell T."/>
            <person name="Morin E."/>
            <person name="Murat C."/>
            <person name="Riley R."/>
            <person name="Ohm R."/>
            <person name="Sun H."/>
            <person name="Tunlid A."/>
            <person name="Henrissat B."/>
            <person name="Grigoriev I.V."/>
            <person name="Hibbett D.S."/>
            <person name="Martin F."/>
        </authorList>
    </citation>
    <scope>NUCLEOTIDE SEQUENCE [LARGE SCALE GENOMIC DNA]</scope>
    <source>
        <strain evidence="2">h7</strain>
    </source>
</reference>
<organism evidence="1 2">
    <name type="scientific">Hebeloma cylindrosporum</name>
    <dbReference type="NCBI Taxonomy" id="76867"/>
    <lineage>
        <taxon>Eukaryota</taxon>
        <taxon>Fungi</taxon>
        <taxon>Dikarya</taxon>
        <taxon>Basidiomycota</taxon>
        <taxon>Agaricomycotina</taxon>
        <taxon>Agaricomycetes</taxon>
        <taxon>Agaricomycetidae</taxon>
        <taxon>Agaricales</taxon>
        <taxon>Agaricineae</taxon>
        <taxon>Hymenogastraceae</taxon>
        <taxon>Hebeloma</taxon>
    </lineage>
</organism>
<evidence type="ECO:0008006" key="3">
    <source>
        <dbReference type="Google" id="ProtNLM"/>
    </source>
</evidence>
<sequence length="419" mass="47686">MALKPSLPVEILDQIFYFLRDDIPALRASADVDQRFSEIIEKHLYYHITLGDSEITAPQLSELLVASPHIIPYIKSLRINISSRRNFSWFFNHSFREEEQLAPIFPQLLHLTILSVHAAIESRVIWTNLHVNFRASFLACIRSSTLADLSIAWLASFPLPLLEESPQLQRLSLVGRFSTDELSSIKGVVTTYPHLQDLKIEYSPELFEWLERTEITQLRSFRIWLTRYSTTDRIPEILSKSSNSLTHLQLHSPSRGPINSTFINSDQVQPAASPLDFSVFPHLQHLYFGVEFFSSTDFGVDGDGQQAFIVDAFSTPNPWIFQSLQTLFKLKTIPLQFIILDITLSVAKIDLHKISWGPLVDTIQGLNSLRRVELRLTEGEGYPVDRGMWAAERLKSDIHLSKLIDTGLLSITGSTRKSA</sequence>
<protein>
    <recommendedName>
        <fullName evidence="3">F-box domain-containing protein</fullName>
    </recommendedName>
</protein>
<keyword evidence="2" id="KW-1185">Reference proteome</keyword>
<gene>
    <name evidence="1" type="ORF">M413DRAFT_28162</name>
</gene>
<proteinExistence type="predicted"/>
<dbReference type="OrthoDB" id="2788229at2759"/>
<evidence type="ECO:0000313" key="1">
    <source>
        <dbReference type="EMBL" id="KIM41084.1"/>
    </source>
</evidence>
<accession>A0A0C3CA30</accession>
<dbReference type="EMBL" id="KN831781">
    <property type="protein sequence ID" value="KIM41084.1"/>
    <property type="molecule type" value="Genomic_DNA"/>
</dbReference>
<reference evidence="1 2" key="1">
    <citation type="submission" date="2014-04" db="EMBL/GenBank/DDBJ databases">
        <authorList>
            <consortium name="DOE Joint Genome Institute"/>
            <person name="Kuo A."/>
            <person name="Gay G."/>
            <person name="Dore J."/>
            <person name="Kohler A."/>
            <person name="Nagy L.G."/>
            <person name="Floudas D."/>
            <person name="Copeland A."/>
            <person name="Barry K.W."/>
            <person name="Cichocki N."/>
            <person name="Veneault-Fourrey C."/>
            <person name="LaButti K."/>
            <person name="Lindquist E.A."/>
            <person name="Lipzen A."/>
            <person name="Lundell T."/>
            <person name="Morin E."/>
            <person name="Murat C."/>
            <person name="Sun H."/>
            <person name="Tunlid A."/>
            <person name="Henrissat B."/>
            <person name="Grigoriev I.V."/>
            <person name="Hibbett D.S."/>
            <person name="Martin F."/>
            <person name="Nordberg H.P."/>
            <person name="Cantor M.N."/>
            <person name="Hua S.X."/>
        </authorList>
    </citation>
    <scope>NUCLEOTIDE SEQUENCE [LARGE SCALE GENOMIC DNA]</scope>
    <source>
        <strain evidence="2">h7</strain>
    </source>
</reference>
<dbReference type="HOGENOM" id="CLU_655611_0_0_1"/>
<name>A0A0C3CA30_HEBCY</name>
<dbReference type="Gene3D" id="3.80.10.10">
    <property type="entry name" value="Ribonuclease Inhibitor"/>
    <property type="match status" value="1"/>
</dbReference>
<evidence type="ECO:0000313" key="2">
    <source>
        <dbReference type="Proteomes" id="UP000053424"/>
    </source>
</evidence>